<comment type="caution">
    <text evidence="1">The sequence shown here is derived from an EMBL/GenBank/DDBJ whole genome shotgun (WGS) entry which is preliminary data.</text>
</comment>
<proteinExistence type="predicted"/>
<reference evidence="1" key="1">
    <citation type="submission" date="2021-01" db="EMBL/GenBank/DDBJ databases">
        <title>Whole genome shotgun sequence of Actinoplanes siamensis NBRC 109076.</title>
        <authorList>
            <person name="Komaki H."/>
            <person name="Tamura T."/>
        </authorList>
    </citation>
    <scope>NUCLEOTIDE SEQUENCE</scope>
    <source>
        <strain evidence="1">NBRC 109076</strain>
    </source>
</reference>
<dbReference type="Proteomes" id="UP000629619">
    <property type="component" value="Unassembled WGS sequence"/>
</dbReference>
<dbReference type="AlphaFoldDB" id="A0A919N578"/>
<name>A0A919N578_9ACTN</name>
<organism evidence="1 2">
    <name type="scientific">Actinoplanes siamensis</name>
    <dbReference type="NCBI Taxonomy" id="1223317"/>
    <lineage>
        <taxon>Bacteria</taxon>
        <taxon>Bacillati</taxon>
        <taxon>Actinomycetota</taxon>
        <taxon>Actinomycetes</taxon>
        <taxon>Micromonosporales</taxon>
        <taxon>Micromonosporaceae</taxon>
        <taxon>Actinoplanes</taxon>
    </lineage>
</organism>
<evidence type="ECO:0000313" key="1">
    <source>
        <dbReference type="EMBL" id="GIF04607.1"/>
    </source>
</evidence>
<keyword evidence="2" id="KW-1185">Reference proteome</keyword>
<accession>A0A919N578</accession>
<sequence length="130" mass="13219">MFKTYAADTVRSPSTNTLGKRVAAAFIERVAASRAGSVAGVPSIMYGVAEGDGAADTGPVSDAITAGPSVRSCLAQPLTTKAAIRTTPTLRPVFMGHSPSTWQVSPFDDDGAHRGSIGDVAEQIGPSASV</sequence>
<evidence type="ECO:0000313" key="2">
    <source>
        <dbReference type="Proteomes" id="UP000629619"/>
    </source>
</evidence>
<gene>
    <name evidence="1" type="ORF">Asi03nite_21450</name>
</gene>
<dbReference type="EMBL" id="BOMW01000020">
    <property type="protein sequence ID" value="GIF04607.1"/>
    <property type="molecule type" value="Genomic_DNA"/>
</dbReference>
<protein>
    <submittedName>
        <fullName evidence="1">Uncharacterized protein</fullName>
    </submittedName>
</protein>